<dbReference type="InterPro" id="IPR046940">
    <property type="entry name" value="TPPII_Ig-like_sf"/>
</dbReference>
<dbReference type="InterPro" id="IPR022229">
    <property type="entry name" value="TPPII_Ig-like-2"/>
</dbReference>
<dbReference type="Gene3D" id="3.40.50.200">
    <property type="entry name" value="Peptidase S8/S53 domain"/>
    <property type="match status" value="2"/>
</dbReference>
<evidence type="ECO:0000256" key="4">
    <source>
        <dbReference type="ARBA" id="ARBA00020244"/>
    </source>
</evidence>
<dbReference type="Pfam" id="PF21316">
    <property type="entry name" value="TPPII_GBD"/>
    <property type="match status" value="1"/>
</dbReference>
<dbReference type="PRINTS" id="PR00723">
    <property type="entry name" value="SUBTILISIN"/>
</dbReference>
<evidence type="ECO:0000259" key="12">
    <source>
        <dbReference type="Pfam" id="PF12580"/>
    </source>
</evidence>
<evidence type="ECO:0000256" key="8">
    <source>
        <dbReference type="ARBA" id="ARBA00022825"/>
    </source>
</evidence>
<evidence type="ECO:0000256" key="6">
    <source>
        <dbReference type="ARBA" id="ARBA00022670"/>
    </source>
</evidence>
<feature type="domain" description="Tripeptidyl peptidase II second Ig-like" evidence="12">
    <location>
        <begin position="781"/>
        <end position="965"/>
    </location>
</feature>
<evidence type="ECO:0000313" key="16">
    <source>
        <dbReference type="EMBL" id="GFT82599.1"/>
    </source>
</evidence>
<dbReference type="InterPro" id="IPR022232">
    <property type="entry name" value="TPPII_C_art"/>
</dbReference>
<dbReference type="InterPro" id="IPR048383">
    <property type="entry name" value="TPPII_Ig-like-1"/>
</dbReference>
<dbReference type="GO" id="GO:0004252">
    <property type="term" value="F:serine-type endopeptidase activity"/>
    <property type="evidence" value="ECO:0007669"/>
    <property type="project" value="UniProtKB-UniRule"/>
</dbReference>
<keyword evidence="8 10" id="KW-0720">Serine protease</keyword>
<dbReference type="Gene3D" id="2.60.40.3170">
    <property type="match status" value="1"/>
</dbReference>
<organism evidence="16 17">
    <name type="scientific">Nephila pilipes</name>
    <name type="common">Giant wood spider</name>
    <name type="synonym">Nephila maculata</name>
    <dbReference type="NCBI Taxonomy" id="299642"/>
    <lineage>
        <taxon>Eukaryota</taxon>
        <taxon>Metazoa</taxon>
        <taxon>Ecdysozoa</taxon>
        <taxon>Arthropoda</taxon>
        <taxon>Chelicerata</taxon>
        <taxon>Arachnida</taxon>
        <taxon>Araneae</taxon>
        <taxon>Araneomorphae</taxon>
        <taxon>Entelegynae</taxon>
        <taxon>Araneoidea</taxon>
        <taxon>Nephilidae</taxon>
        <taxon>Nephila</taxon>
    </lineage>
</organism>
<dbReference type="Pfam" id="PF00082">
    <property type="entry name" value="Peptidase_S8"/>
    <property type="match status" value="1"/>
</dbReference>
<dbReference type="OrthoDB" id="6424942at2759"/>
<dbReference type="EMBL" id="BMAW01023415">
    <property type="protein sequence ID" value="GFT82599.1"/>
    <property type="molecule type" value="Genomic_DNA"/>
</dbReference>
<dbReference type="InterPro" id="IPR000209">
    <property type="entry name" value="Peptidase_S8/S53_dom"/>
</dbReference>
<dbReference type="Pfam" id="PF12583">
    <property type="entry name" value="TPPII_C"/>
    <property type="match status" value="1"/>
</dbReference>
<dbReference type="InterPro" id="IPR048384">
    <property type="entry name" value="TPPII_GBD"/>
</dbReference>
<dbReference type="InterPro" id="IPR034051">
    <property type="entry name" value="TPP_II_domain"/>
</dbReference>
<dbReference type="InterPro" id="IPR023828">
    <property type="entry name" value="Peptidase_S8_Ser-AS"/>
</dbReference>
<evidence type="ECO:0000256" key="1">
    <source>
        <dbReference type="ARBA" id="ARBA00001910"/>
    </source>
</evidence>
<dbReference type="EC" id="3.4.14.10" evidence="3"/>
<evidence type="ECO:0000256" key="5">
    <source>
        <dbReference type="ARBA" id="ARBA00022438"/>
    </source>
</evidence>
<dbReference type="AlphaFoldDB" id="A0A8X6PSX8"/>
<evidence type="ECO:0000259" key="11">
    <source>
        <dbReference type="Pfam" id="PF00082"/>
    </source>
</evidence>
<feature type="domain" description="Peptidase S8/S53" evidence="11">
    <location>
        <begin position="34"/>
        <end position="501"/>
    </location>
</feature>
<evidence type="ECO:0000313" key="17">
    <source>
        <dbReference type="Proteomes" id="UP000887013"/>
    </source>
</evidence>
<dbReference type="InterPro" id="IPR015500">
    <property type="entry name" value="Peptidase_S8_subtilisin-rel"/>
</dbReference>
<dbReference type="PANTHER" id="PTHR43806">
    <property type="entry name" value="PEPTIDASE S8"/>
    <property type="match status" value="1"/>
</dbReference>
<dbReference type="Gene3D" id="1.25.40.710">
    <property type="match status" value="1"/>
</dbReference>
<dbReference type="Pfam" id="PF21223">
    <property type="entry name" value="TPPII_Ig-like-1"/>
    <property type="match status" value="1"/>
</dbReference>
<gene>
    <name evidence="16" type="primary">TPP2</name>
    <name evidence="16" type="ORF">NPIL_244801</name>
</gene>
<dbReference type="CDD" id="cd04857">
    <property type="entry name" value="Peptidases_S8_Tripeptidyl_Aminopeptidase_II"/>
    <property type="match status" value="1"/>
</dbReference>
<dbReference type="InterPro" id="IPR050131">
    <property type="entry name" value="Peptidase_S8_subtilisin-like"/>
</dbReference>
<dbReference type="SUPFAM" id="SSF52743">
    <property type="entry name" value="Subtilisin-like"/>
    <property type="match status" value="1"/>
</dbReference>
<comment type="catalytic activity">
    <reaction evidence="1">
        <text>Release of an N-terminal tripeptide from a polypeptide.</text>
        <dbReference type="EC" id="3.4.14.10"/>
    </reaction>
</comment>
<reference evidence="16" key="1">
    <citation type="submission" date="2020-08" db="EMBL/GenBank/DDBJ databases">
        <title>Multicomponent nature underlies the extraordinary mechanical properties of spider dragline silk.</title>
        <authorList>
            <person name="Kono N."/>
            <person name="Nakamura H."/>
            <person name="Mori M."/>
            <person name="Yoshida Y."/>
            <person name="Ohtoshi R."/>
            <person name="Malay A.D."/>
            <person name="Moran D.A.P."/>
            <person name="Tomita M."/>
            <person name="Numata K."/>
            <person name="Arakawa K."/>
        </authorList>
    </citation>
    <scope>NUCLEOTIDE SEQUENCE</scope>
</reference>
<keyword evidence="17" id="KW-1185">Reference proteome</keyword>
<evidence type="ECO:0000256" key="9">
    <source>
        <dbReference type="ARBA" id="ARBA00032232"/>
    </source>
</evidence>
<evidence type="ECO:0000259" key="13">
    <source>
        <dbReference type="Pfam" id="PF12583"/>
    </source>
</evidence>
<keyword evidence="5" id="KW-0031">Aminopeptidase</keyword>
<comment type="similarity">
    <text evidence="2 10">Belongs to the peptidase S8 family.</text>
</comment>
<name>A0A8X6PSX8_NEPPI</name>
<feature type="domain" description="Tripeptidyl-peptidase II galactose-binding" evidence="15">
    <location>
        <begin position="659"/>
        <end position="744"/>
    </location>
</feature>
<evidence type="ECO:0000256" key="3">
    <source>
        <dbReference type="ARBA" id="ARBA00012462"/>
    </source>
</evidence>
<dbReference type="InterPro" id="IPR046939">
    <property type="entry name" value="TPPII_C_sf"/>
</dbReference>
<evidence type="ECO:0000259" key="14">
    <source>
        <dbReference type="Pfam" id="PF21223"/>
    </source>
</evidence>
<dbReference type="PROSITE" id="PS51892">
    <property type="entry name" value="SUBTILASE"/>
    <property type="match status" value="1"/>
</dbReference>
<dbReference type="PROSITE" id="PS00138">
    <property type="entry name" value="SUBTILASE_SER"/>
    <property type="match status" value="1"/>
</dbReference>
<protein>
    <recommendedName>
        <fullName evidence="4">Tripeptidyl-peptidase 2</fullName>
        <ecNumber evidence="3">3.4.14.10</ecNumber>
    </recommendedName>
    <alternativeName>
        <fullName evidence="9">Tripeptidyl aminopeptidase</fullName>
    </alternativeName>
</protein>
<keyword evidence="7 10" id="KW-0378">Hydrolase</keyword>
<evidence type="ECO:0000259" key="15">
    <source>
        <dbReference type="Pfam" id="PF21316"/>
    </source>
</evidence>
<feature type="active site" description="Charge relay system" evidence="10">
    <location>
        <position position="451"/>
    </location>
</feature>
<comment type="caution">
    <text evidence="16">The sequence shown here is derived from an EMBL/GenBank/DDBJ whole genome shotgun (WGS) entry which is preliminary data.</text>
</comment>
<dbReference type="PANTHER" id="PTHR43806:SF14">
    <property type="entry name" value="TRIPEPTIDYL-PEPTIDASE 2"/>
    <property type="match status" value="1"/>
</dbReference>
<feature type="active site" description="Charge relay system" evidence="10">
    <location>
        <position position="43"/>
    </location>
</feature>
<dbReference type="InterPro" id="IPR022398">
    <property type="entry name" value="Peptidase_S8_His-AS"/>
</dbReference>
<proteinExistence type="inferred from homology"/>
<evidence type="ECO:0000256" key="10">
    <source>
        <dbReference type="PROSITE-ProRule" id="PRU01240"/>
    </source>
</evidence>
<evidence type="ECO:0000256" key="2">
    <source>
        <dbReference type="ARBA" id="ARBA00011073"/>
    </source>
</evidence>
<feature type="domain" description="Tripeptidyl peptidase II C-terminal" evidence="13">
    <location>
        <begin position="1009"/>
        <end position="1071"/>
    </location>
</feature>
<dbReference type="GO" id="GO:0004177">
    <property type="term" value="F:aminopeptidase activity"/>
    <property type="evidence" value="ECO:0007669"/>
    <property type="project" value="UniProtKB-KW"/>
</dbReference>
<evidence type="ECO:0000256" key="7">
    <source>
        <dbReference type="ARBA" id="ARBA00022801"/>
    </source>
</evidence>
<dbReference type="PROSITE" id="PS00137">
    <property type="entry name" value="SUBTILASE_HIS"/>
    <property type="match status" value="1"/>
</dbReference>
<dbReference type="InterPro" id="IPR036852">
    <property type="entry name" value="Peptidase_S8/S53_dom_sf"/>
</dbReference>
<feature type="active site" description="Charge relay system" evidence="10">
    <location>
        <position position="266"/>
    </location>
</feature>
<dbReference type="Proteomes" id="UP000887013">
    <property type="component" value="Unassembled WGS sequence"/>
</dbReference>
<dbReference type="GO" id="GO:0006508">
    <property type="term" value="P:proteolysis"/>
    <property type="evidence" value="ECO:0007669"/>
    <property type="project" value="UniProtKB-KW"/>
</dbReference>
<dbReference type="GO" id="GO:0008240">
    <property type="term" value="F:tripeptidyl-peptidase activity"/>
    <property type="evidence" value="ECO:0007669"/>
    <property type="project" value="UniProtKB-EC"/>
</dbReference>
<sequence length="1275" mass="142391">MSNNNVSDFPIWALLPKRETNVSSFLNKYPEYDGRGVTIAILDSGIDPGAKGLQKTSDGKQKIIEMIDATGAGDVDTSTTVEMVDGYIVGLTGRKLKIPSHWENPSGKFHIGVKNAYELYPKLLKERLLKDRKEKFWDPFHKLLLAEVIRKAQEFANLHPNVNQLSVNQKLYKEELEAQLEVLNTLEKKYYDPGPAYDCVVFHDGKKWRIVIDTSEKGDLEKCKLLGAYSETYDYAMLTSNDRLNYCVNVYEDGNLLEIVSMSTGHGTHVASIAAAYFPDKPDKNGIAPGAQIVSIGIGDLRLGSMETGSALTRGFIKVMKSKCDIINMSYGEQSHWCGGRVLELIHQVVDKHGVIMVSSAGNRGPALSTVGTPPITPADSIIGVGAYVSPDMMLAEYSMRDKIPGLGYTWTSRGPGMHGALAVSVCAPGGAITSVPKWTLRGSQLMNGTSMSSPHVAGCVGILLSGLKQQNVLYSPYSVRRAIENTALKVSTWEAFSMGHGLIQVDKAFDHLINYSKCIERSIRFQVTCNQKNGIYLRESLNTKGPALYNISVEPIFLRDTDADPENKINFEMNLKLTCDAPWVFIPSNLCLMYTSRGFGIRIDPSGLPFGEHFTWIKAYDSTCVEKGPVFHFPITAIISRKMNGEMLNHSDLLHLPPGKAVREFLEVPAGATVACLRLSSCDNKNSSNIVVHTVQLRPQLCCKAHEYYKMFRLGPKEESSCVFSVKEKLVLEVVIMQWWTSLESVIINYSISFRGLLPDTPGISMHGADGILRLDVHSSVTYEDMLPSAVLKSQVLVLRPNDHKVKPLKSRDIIPDGRQIYELLLTYAFSVSRSTEIIPIFSLLSELLYESEYESQLWMLFDYNKQLIGVGDAYPSKYAVKVEKGEYTLKLQIRHEDSSQLEKLSDVPILISVKMQSNISLEIYDKHSNALINGKKICSQVVAPGATVPIFFSPVPADKLPKSSLAGNYLTGNVTFFRDDGAKRADVYSIKYIIPELPRKGGSKSIPEKDKTLEEEFCDEIKQMKISWIAKLTGKASKELFDEILAKETENQCPILIARLQSIDKEYEKISQTEEKKPYLLEMIKLADKVLTASNPNDILAALGCKTDKKEQSNHKKLEQQKSWVIEALVRKGRAMCDLLSLKADTAGSDDEEGEDYKSLEGGDMSALVSSEGKSEETDASITLDKVNEIYSELLKWADQVDIKVAAFTEKFYLAHRHFGKVLKVLLKYQDERRLLENEKKCIELYGKLGWGHCVNFFQRSLLVRYPLSYALF</sequence>
<dbReference type="GO" id="GO:0005829">
    <property type="term" value="C:cytosol"/>
    <property type="evidence" value="ECO:0007669"/>
    <property type="project" value="TreeGrafter"/>
</dbReference>
<feature type="domain" description="Tripeptidyl-peptidase II first Ig-like" evidence="14">
    <location>
        <begin position="524"/>
        <end position="639"/>
    </location>
</feature>
<keyword evidence="6 10" id="KW-0645">Protease</keyword>
<dbReference type="Pfam" id="PF12580">
    <property type="entry name" value="TPPII"/>
    <property type="match status" value="1"/>
</dbReference>
<dbReference type="FunFam" id="3.40.50.200:FF:000003">
    <property type="entry name" value="Tripeptidyl peptidase 2"/>
    <property type="match status" value="1"/>
</dbReference>
<dbReference type="Gene3D" id="6.10.250.3080">
    <property type="match status" value="1"/>
</dbReference>
<accession>A0A8X6PSX8</accession>